<dbReference type="SUPFAM" id="SSF55920">
    <property type="entry name" value="Creatinase/aminopeptidase"/>
    <property type="match status" value="1"/>
</dbReference>
<dbReference type="OrthoDB" id="5953030at2759"/>
<dbReference type="InterPro" id="IPR036691">
    <property type="entry name" value="Endo/exonu/phosph_ase_sf"/>
</dbReference>
<comment type="caution">
    <text evidence="3">The sequence shown here is derived from an EMBL/GenBank/DDBJ whole genome shotgun (WGS) entry which is preliminary data.</text>
</comment>
<dbReference type="SUPFAM" id="SSF56219">
    <property type="entry name" value="DNase I-like"/>
    <property type="match status" value="1"/>
</dbReference>
<dbReference type="Proteomes" id="UP000663880">
    <property type="component" value="Unassembled WGS sequence"/>
</dbReference>
<accession>A0A821REG5</accession>
<organism evidence="3 4">
    <name type="scientific">Pieris macdunnoughi</name>
    <dbReference type="NCBI Taxonomy" id="345717"/>
    <lineage>
        <taxon>Eukaryota</taxon>
        <taxon>Metazoa</taxon>
        <taxon>Ecdysozoa</taxon>
        <taxon>Arthropoda</taxon>
        <taxon>Hexapoda</taxon>
        <taxon>Insecta</taxon>
        <taxon>Pterygota</taxon>
        <taxon>Neoptera</taxon>
        <taxon>Endopterygota</taxon>
        <taxon>Lepidoptera</taxon>
        <taxon>Glossata</taxon>
        <taxon>Ditrysia</taxon>
        <taxon>Papilionoidea</taxon>
        <taxon>Pieridae</taxon>
        <taxon>Pierinae</taxon>
        <taxon>Pieris</taxon>
    </lineage>
</organism>
<evidence type="ECO:0000259" key="1">
    <source>
        <dbReference type="Pfam" id="PF00557"/>
    </source>
</evidence>
<dbReference type="Pfam" id="PF14529">
    <property type="entry name" value="Exo_endo_phos_2"/>
    <property type="match status" value="1"/>
</dbReference>
<feature type="domain" description="Endonuclease/exonuclease/phosphatase" evidence="2">
    <location>
        <begin position="163"/>
        <end position="254"/>
    </location>
</feature>
<proteinExistence type="predicted"/>
<dbReference type="Gene3D" id="3.90.230.10">
    <property type="entry name" value="Creatinase/methionine aminopeptidase superfamily"/>
    <property type="match status" value="1"/>
</dbReference>
<keyword evidence="4" id="KW-1185">Reference proteome</keyword>
<feature type="domain" description="Peptidase M24" evidence="1">
    <location>
        <begin position="592"/>
        <end position="665"/>
    </location>
</feature>
<dbReference type="Pfam" id="PF00557">
    <property type="entry name" value="Peptidase_M24"/>
    <property type="match status" value="1"/>
</dbReference>
<evidence type="ECO:0000259" key="2">
    <source>
        <dbReference type="Pfam" id="PF14529"/>
    </source>
</evidence>
<evidence type="ECO:0000313" key="3">
    <source>
        <dbReference type="EMBL" id="CAF4837513.1"/>
    </source>
</evidence>
<protein>
    <submittedName>
        <fullName evidence="3">Uncharacterized protein</fullName>
    </submittedName>
</protein>
<dbReference type="InterPro" id="IPR036005">
    <property type="entry name" value="Creatinase/aminopeptidase-like"/>
</dbReference>
<dbReference type="PANTHER" id="PTHR47510">
    <property type="entry name" value="REVERSE TRANSCRIPTASE DOMAIN-CONTAINING PROTEIN"/>
    <property type="match status" value="1"/>
</dbReference>
<dbReference type="PANTHER" id="PTHR47510:SF3">
    <property type="entry name" value="ENDO_EXONUCLEASE_PHOSPHATASE DOMAIN-CONTAINING PROTEIN"/>
    <property type="match status" value="1"/>
</dbReference>
<gene>
    <name evidence="3" type="ORF">PMACD_LOCUS5809</name>
</gene>
<dbReference type="InterPro" id="IPR005135">
    <property type="entry name" value="Endo/exonuclease/phosphatase"/>
</dbReference>
<reference evidence="3" key="1">
    <citation type="submission" date="2021-02" db="EMBL/GenBank/DDBJ databases">
        <authorList>
            <person name="Steward A R."/>
        </authorList>
    </citation>
    <scope>NUCLEOTIDE SEQUENCE</scope>
</reference>
<evidence type="ECO:0000313" key="4">
    <source>
        <dbReference type="Proteomes" id="UP000663880"/>
    </source>
</evidence>
<dbReference type="GO" id="GO:0003824">
    <property type="term" value="F:catalytic activity"/>
    <property type="evidence" value="ECO:0007669"/>
    <property type="project" value="InterPro"/>
</dbReference>
<dbReference type="Gene3D" id="3.60.10.10">
    <property type="entry name" value="Endonuclease/exonuclease/phosphatase"/>
    <property type="match status" value="1"/>
</dbReference>
<dbReference type="AlphaFoldDB" id="A0A821REG5"/>
<dbReference type="EMBL" id="CAJOBZ010000012">
    <property type="protein sequence ID" value="CAF4837513.1"/>
    <property type="molecule type" value="Genomic_DNA"/>
</dbReference>
<dbReference type="InterPro" id="IPR000994">
    <property type="entry name" value="Pept_M24"/>
</dbReference>
<name>A0A821REG5_9NEOP</name>
<sequence length="691" mass="77296">MNHDESLEFVSVSSSDFESFHSTEISPPPLHNILTALFKDQSRHLNVIHINAQSVPAHHLDLLTTFVSNEIHAILISETWLCPTLSSLSYSIPGFNLIRNDRVGMRGGGVAIYLRSHIHYTIINMSPQPPPPNACEHLLIEVMLSKTKILLGVFYSPSLLVDYFAGFDNTLERFVPLYKNIVIMGDFNTCLLKDDCRSKKLLSITDSYNLHNLPLRATHKVPGSTPSLLDLIFTSSPDLVTNHGQLPAVAFSHHDLLYLSLNLKPPKLKPTVVLRRNFAAIDTKRLLIDAAKIDFSSIYECPTINGKVDLLNASITNLFDIHAPLRPVKLKHLPAPWLNDEIKTLINQKNRAKAKLRTAKTDKERVLYKTLRNRCNTRCRDAQRRHIHDSVSNGDPSKIWKFLKSLGVGKPPCPSMPPDIEVNSLNAHFTSHSTSSNIDLALTLEYISSLPRPSFPSFSFTEFSSQKVESSISSIHSNAVGSDLIGRAMIIPIVSLVLPVITHIFNFSISSGEFPSCWKDGLIIPIPKKANPSTFSDFRPISILPFLSKKRLIELLGEQRPPLDQLFDHMCRLLGLYLQQEGILPKNIDANELIGRAYRLCPHHVSHYLGLDVHDSPLVRRRIPVTNNMIVTVEPGIYISPDDTSVPPEFRGVGIRIEDDVLITDGHPLILTDTCVKEVNDIEAIVGKQNI</sequence>